<comment type="cofactor">
    <cofactor evidence="1">
        <name>Mg(2+)</name>
        <dbReference type="ChEBI" id="CHEBI:18420"/>
    </cofactor>
</comment>
<dbReference type="Proteomes" id="UP000228568">
    <property type="component" value="Unassembled WGS sequence"/>
</dbReference>
<dbReference type="Pfam" id="PF12627">
    <property type="entry name" value="PolyA_pol_RNAbd"/>
    <property type="match status" value="1"/>
</dbReference>
<dbReference type="Gene3D" id="1.10.246.80">
    <property type="match status" value="1"/>
</dbReference>
<dbReference type="GO" id="GO:0000049">
    <property type="term" value="F:tRNA binding"/>
    <property type="evidence" value="ECO:0007669"/>
    <property type="project" value="UniProtKB-KW"/>
</dbReference>
<feature type="domain" description="Poly A polymerase head" evidence="12">
    <location>
        <begin position="21"/>
        <end position="62"/>
    </location>
</feature>
<dbReference type="InterPro" id="IPR003607">
    <property type="entry name" value="HD/PDEase_dom"/>
</dbReference>
<evidence type="ECO:0000259" key="14">
    <source>
        <dbReference type="Pfam" id="PF12627"/>
    </source>
</evidence>
<dbReference type="PANTHER" id="PTHR47545">
    <property type="entry name" value="MULTIFUNCTIONAL CCA PROTEIN"/>
    <property type="match status" value="1"/>
</dbReference>
<evidence type="ECO:0000259" key="13">
    <source>
        <dbReference type="Pfam" id="PF01966"/>
    </source>
</evidence>
<dbReference type="Pfam" id="PF01743">
    <property type="entry name" value="PolyA_pol"/>
    <property type="match status" value="2"/>
</dbReference>
<evidence type="ECO:0000256" key="11">
    <source>
        <dbReference type="RuleBase" id="RU003953"/>
    </source>
</evidence>
<keyword evidence="10 11" id="KW-0694">RNA-binding</keyword>
<dbReference type="GO" id="GO:0016779">
    <property type="term" value="F:nucleotidyltransferase activity"/>
    <property type="evidence" value="ECO:0007669"/>
    <property type="project" value="UniProtKB-KW"/>
</dbReference>
<keyword evidence="4" id="KW-0548">Nucleotidyltransferase</keyword>
<feature type="domain" description="HD" evidence="13">
    <location>
        <begin position="290"/>
        <end position="382"/>
    </location>
</feature>
<dbReference type="InterPro" id="IPR043519">
    <property type="entry name" value="NT_sf"/>
</dbReference>
<dbReference type="Pfam" id="PF01966">
    <property type="entry name" value="HD"/>
    <property type="match status" value="1"/>
</dbReference>
<evidence type="ECO:0000259" key="12">
    <source>
        <dbReference type="Pfam" id="PF01743"/>
    </source>
</evidence>
<proteinExistence type="inferred from homology"/>
<dbReference type="GO" id="GO:0000166">
    <property type="term" value="F:nucleotide binding"/>
    <property type="evidence" value="ECO:0007669"/>
    <property type="project" value="UniProtKB-KW"/>
</dbReference>
<evidence type="ECO:0000256" key="6">
    <source>
        <dbReference type="ARBA" id="ARBA00022741"/>
    </source>
</evidence>
<organism evidence="15 16">
    <name type="scientific">Candidatus Magasanikbacteria bacterium CG_4_10_14_0_2_um_filter_37_12</name>
    <dbReference type="NCBI Taxonomy" id="1974637"/>
    <lineage>
        <taxon>Bacteria</taxon>
        <taxon>Candidatus Magasanikiibacteriota</taxon>
    </lineage>
</organism>
<accession>A0A2M7V7W3</accession>
<dbReference type="GO" id="GO:0046872">
    <property type="term" value="F:metal ion binding"/>
    <property type="evidence" value="ECO:0007669"/>
    <property type="project" value="UniProtKB-KW"/>
</dbReference>
<comment type="similarity">
    <text evidence="11">Belongs to the tRNA nucleotidyltransferase/poly(A) polymerase family.</text>
</comment>
<dbReference type="SUPFAM" id="SSF81891">
    <property type="entry name" value="Poly A polymerase C-terminal region-like"/>
    <property type="match status" value="1"/>
</dbReference>
<protein>
    <submittedName>
        <fullName evidence="15">tRNA nucleotidyltransferase</fullName>
    </submittedName>
</protein>
<evidence type="ECO:0000256" key="3">
    <source>
        <dbReference type="ARBA" id="ARBA00022694"/>
    </source>
</evidence>
<evidence type="ECO:0000256" key="8">
    <source>
        <dbReference type="ARBA" id="ARBA00022840"/>
    </source>
</evidence>
<keyword evidence="5" id="KW-0479">Metal-binding</keyword>
<evidence type="ECO:0000256" key="2">
    <source>
        <dbReference type="ARBA" id="ARBA00022679"/>
    </source>
</evidence>
<evidence type="ECO:0000256" key="10">
    <source>
        <dbReference type="ARBA" id="ARBA00022884"/>
    </source>
</evidence>
<dbReference type="InterPro" id="IPR006674">
    <property type="entry name" value="HD_domain"/>
</dbReference>
<reference evidence="16" key="1">
    <citation type="submission" date="2017-09" db="EMBL/GenBank/DDBJ databases">
        <title>Depth-based differentiation of microbial function through sediment-hosted aquifers and enrichment of novel symbionts in the deep terrestrial subsurface.</title>
        <authorList>
            <person name="Probst A.J."/>
            <person name="Ladd B."/>
            <person name="Jarett J.K."/>
            <person name="Geller-Mcgrath D.E."/>
            <person name="Sieber C.M.K."/>
            <person name="Emerson J.B."/>
            <person name="Anantharaman K."/>
            <person name="Thomas B.C."/>
            <person name="Malmstrom R."/>
            <person name="Stieglmeier M."/>
            <person name="Klingl A."/>
            <person name="Woyke T."/>
            <person name="Ryan C.M."/>
            <person name="Banfield J.F."/>
        </authorList>
    </citation>
    <scope>NUCLEOTIDE SEQUENCE [LARGE SCALE GENOMIC DNA]</scope>
</reference>
<keyword evidence="6" id="KW-0547">Nucleotide-binding</keyword>
<evidence type="ECO:0000256" key="7">
    <source>
        <dbReference type="ARBA" id="ARBA00022800"/>
    </source>
</evidence>
<feature type="domain" description="Poly A polymerase head" evidence="12">
    <location>
        <begin position="115"/>
        <end position="185"/>
    </location>
</feature>
<dbReference type="Gene3D" id="1.10.3090.10">
    <property type="entry name" value="cca-adding enzyme, domain 2"/>
    <property type="match status" value="1"/>
</dbReference>
<evidence type="ECO:0000256" key="4">
    <source>
        <dbReference type="ARBA" id="ARBA00022695"/>
    </source>
</evidence>
<dbReference type="PANTHER" id="PTHR47545:SF1">
    <property type="entry name" value="MULTIFUNCTIONAL CCA PROTEIN"/>
    <property type="match status" value="1"/>
</dbReference>
<feature type="domain" description="tRNA nucleotidyltransferase/poly(A) polymerase RNA and SrmB- binding" evidence="14">
    <location>
        <begin position="212"/>
        <end position="272"/>
    </location>
</feature>
<dbReference type="AlphaFoldDB" id="A0A2M7V7W3"/>
<evidence type="ECO:0000256" key="1">
    <source>
        <dbReference type="ARBA" id="ARBA00001946"/>
    </source>
</evidence>
<evidence type="ECO:0000256" key="5">
    <source>
        <dbReference type="ARBA" id="ARBA00022723"/>
    </source>
</evidence>
<dbReference type="CDD" id="cd00077">
    <property type="entry name" value="HDc"/>
    <property type="match status" value="1"/>
</dbReference>
<name>A0A2M7V7W3_9BACT</name>
<keyword evidence="7" id="KW-0692">RNA repair</keyword>
<evidence type="ECO:0000313" key="15">
    <source>
        <dbReference type="EMBL" id="PIZ94825.1"/>
    </source>
</evidence>
<dbReference type="InterPro" id="IPR050124">
    <property type="entry name" value="tRNA_CCA-adding_enzyme"/>
</dbReference>
<dbReference type="GO" id="GO:0008033">
    <property type="term" value="P:tRNA processing"/>
    <property type="evidence" value="ECO:0007669"/>
    <property type="project" value="UniProtKB-KW"/>
</dbReference>
<evidence type="ECO:0000313" key="16">
    <source>
        <dbReference type="Proteomes" id="UP000228568"/>
    </source>
</evidence>
<dbReference type="CDD" id="cd05398">
    <property type="entry name" value="NT_ClassII-CCAase"/>
    <property type="match status" value="1"/>
</dbReference>
<dbReference type="EMBL" id="PFPK01000029">
    <property type="protein sequence ID" value="PIZ94825.1"/>
    <property type="molecule type" value="Genomic_DNA"/>
</dbReference>
<comment type="caution">
    <text evidence="15">The sequence shown here is derived from an EMBL/GenBank/DDBJ whole genome shotgun (WGS) entry which is preliminary data.</text>
</comment>
<dbReference type="InterPro" id="IPR002646">
    <property type="entry name" value="PolA_pol_head_dom"/>
</dbReference>
<dbReference type="Gene3D" id="3.30.460.10">
    <property type="entry name" value="Beta Polymerase, domain 2"/>
    <property type="match status" value="1"/>
</dbReference>
<dbReference type="InterPro" id="IPR032828">
    <property type="entry name" value="PolyA_RNA-bd"/>
</dbReference>
<keyword evidence="2 11" id="KW-0808">Transferase</keyword>
<keyword evidence="9" id="KW-0460">Magnesium</keyword>
<sequence length="505" mass="57779">MDKQEIFQKIYQVSEETSTDVYVVGGYVRDELLGIEKKKDIDFVVGDNGLEFARHFSTHFSEEDGRLVEFLDFDTARFIFFAPEEDVVKTKIVIGGQGLEEVIVEGLEKIKKRVLFEIEFAGARSEIYDKESRKPLVTATSIENDLLRRDFTVNAMARKVSKDGKLEKIIDPFGGQKDLVDKVLRTPLNPNETFSDDPLRMLRAVRFASQLDFAIEENTLRAIHTNRKRLGIVSKERIQEELMKLFATVKPSVGLVILYQTKLIDEFIPEMTALAGVEEVKGYSHKDNLSHTFAVVDNIAENSNKPLLRFSGLLHDIAKPDTKKFTADRGWTFDMHEHLGKKMTREICHRLKFSKKDTDYLTKLVRYHLQPIALMDKGVTDSPVRRMVIDVGEDLDDLLVLCRADITTGNQNKKARRLKNYDVLEKRIAEVIERDKLKSFQSPIRGEEIMEITGLKAGPTVGKIKKRIEDAILDGAIANDRDEARVFFESIKDEYISKAGEWEKN</sequence>
<gene>
    <name evidence="15" type="ORF">COX81_02600</name>
</gene>
<evidence type="ECO:0000256" key="9">
    <source>
        <dbReference type="ARBA" id="ARBA00022842"/>
    </source>
</evidence>
<keyword evidence="3" id="KW-0819">tRNA processing</keyword>
<dbReference type="SUPFAM" id="SSF81301">
    <property type="entry name" value="Nucleotidyltransferase"/>
    <property type="match status" value="1"/>
</dbReference>
<keyword evidence="8" id="KW-0067">ATP-binding</keyword>